<evidence type="ECO:0000256" key="1">
    <source>
        <dbReference type="ARBA" id="ARBA00004651"/>
    </source>
</evidence>
<evidence type="ECO:0000259" key="8">
    <source>
        <dbReference type="PROSITE" id="PS50928"/>
    </source>
</evidence>
<dbReference type="Proteomes" id="UP001333102">
    <property type="component" value="Chromosome"/>
</dbReference>
<dbReference type="PANTHER" id="PTHR30193">
    <property type="entry name" value="ABC TRANSPORTER PERMEASE PROTEIN"/>
    <property type="match status" value="1"/>
</dbReference>
<evidence type="ECO:0000313" key="10">
    <source>
        <dbReference type="Proteomes" id="UP001333102"/>
    </source>
</evidence>
<dbReference type="SUPFAM" id="SSF161098">
    <property type="entry name" value="MetI-like"/>
    <property type="match status" value="1"/>
</dbReference>
<dbReference type="CDD" id="cd06261">
    <property type="entry name" value="TM_PBP2"/>
    <property type="match status" value="1"/>
</dbReference>
<keyword evidence="10" id="KW-1185">Reference proteome</keyword>
<gene>
    <name evidence="9" type="ORF">VLY81_01970</name>
</gene>
<evidence type="ECO:0000313" key="9">
    <source>
        <dbReference type="EMBL" id="WRP14963.1"/>
    </source>
</evidence>
<evidence type="ECO:0000256" key="5">
    <source>
        <dbReference type="ARBA" id="ARBA00022989"/>
    </source>
</evidence>
<evidence type="ECO:0000256" key="6">
    <source>
        <dbReference type="ARBA" id="ARBA00023136"/>
    </source>
</evidence>
<dbReference type="InterPro" id="IPR000515">
    <property type="entry name" value="MetI-like"/>
</dbReference>
<keyword evidence="3" id="KW-1003">Cell membrane</keyword>
<feature type="transmembrane region" description="Helical" evidence="7">
    <location>
        <begin position="209"/>
        <end position="230"/>
    </location>
</feature>
<keyword evidence="4 7" id="KW-0812">Transmembrane</keyword>
<dbReference type="InterPro" id="IPR035906">
    <property type="entry name" value="MetI-like_sf"/>
</dbReference>
<evidence type="ECO:0000256" key="3">
    <source>
        <dbReference type="ARBA" id="ARBA00022475"/>
    </source>
</evidence>
<feature type="transmembrane region" description="Helical" evidence="7">
    <location>
        <begin position="152"/>
        <end position="176"/>
    </location>
</feature>
<dbReference type="PROSITE" id="PS50928">
    <property type="entry name" value="ABC_TM1"/>
    <property type="match status" value="1"/>
</dbReference>
<dbReference type="Gene3D" id="1.10.3720.10">
    <property type="entry name" value="MetI-like"/>
    <property type="match status" value="1"/>
</dbReference>
<evidence type="ECO:0000256" key="4">
    <source>
        <dbReference type="ARBA" id="ARBA00022692"/>
    </source>
</evidence>
<reference evidence="10" key="1">
    <citation type="submission" date="2023-12" db="EMBL/GenBank/DDBJ databases">
        <title>Novel isolates from deep terrestrial aquifers shed light on the physiology and ecology of the class Limnochordia.</title>
        <authorList>
            <person name="Karnachuk O.V."/>
            <person name="Lukina A.P."/>
            <person name="Avakyan M.R."/>
            <person name="Kadnikov V."/>
            <person name="Begmatov S."/>
            <person name="Beletsky A.V."/>
            <person name="Mardanov A.V."/>
            <person name="Ravin N.V."/>
        </authorList>
    </citation>
    <scope>NUCLEOTIDE SEQUENCE [LARGE SCALE GENOMIC DNA]</scope>
    <source>
        <strain evidence="10">LN</strain>
    </source>
</reference>
<feature type="domain" description="ABC transmembrane type-1" evidence="8">
    <location>
        <begin position="67"/>
        <end position="278"/>
    </location>
</feature>
<dbReference type="InterPro" id="IPR051393">
    <property type="entry name" value="ABC_transporter_permease"/>
</dbReference>
<dbReference type="Pfam" id="PF00528">
    <property type="entry name" value="BPD_transp_1"/>
    <property type="match status" value="1"/>
</dbReference>
<comment type="similarity">
    <text evidence="7">Belongs to the binding-protein-dependent transport system permease family.</text>
</comment>
<dbReference type="EMBL" id="CP141614">
    <property type="protein sequence ID" value="WRP14963.1"/>
    <property type="molecule type" value="Genomic_DNA"/>
</dbReference>
<sequence length="294" mass="33223">MQQREAVEFHLYVLPWLIGFLGLTLGPLLYSLVLAFTDAELFQQWRFIGLANFREMFLEDPLFWKALANTAYYAFVSVPLSLAIAFGLAALLNMKLRGMPLFRTIFYLPSVTSGVAVVLLWGWIFNPSFGLLNYVLSWVDIQGPQWLGDPNWAMPAIIMMNLWNVGAPMIIFLAALQDVPQELYESADIDGAGWWAKVTRITLPMVSPVVFFNLVLGLIGAFQVFMQAYVLTGGGPLDATYVYLLHLYNNAFRYGRMGYASALAWVLFVVILALTSVIWATSRRWVFYAGEGRR</sequence>
<feature type="transmembrane region" description="Helical" evidence="7">
    <location>
        <begin position="71"/>
        <end position="92"/>
    </location>
</feature>
<feature type="transmembrane region" description="Helical" evidence="7">
    <location>
        <begin position="104"/>
        <end position="124"/>
    </location>
</feature>
<dbReference type="PANTHER" id="PTHR30193:SF1">
    <property type="entry name" value="ABC TRANSPORTER PERMEASE PROTEIN YESP-RELATED"/>
    <property type="match status" value="1"/>
</dbReference>
<dbReference type="RefSeq" id="WP_324669352.1">
    <property type="nucleotide sequence ID" value="NZ_CP141614.1"/>
</dbReference>
<keyword evidence="2 7" id="KW-0813">Transport</keyword>
<keyword evidence="5 7" id="KW-1133">Transmembrane helix</keyword>
<evidence type="ECO:0000256" key="2">
    <source>
        <dbReference type="ARBA" id="ARBA00022448"/>
    </source>
</evidence>
<name>A0ABZ1BQN7_9FIRM</name>
<proteinExistence type="inferred from homology"/>
<feature type="transmembrane region" description="Helical" evidence="7">
    <location>
        <begin position="257"/>
        <end position="280"/>
    </location>
</feature>
<protein>
    <submittedName>
        <fullName evidence="9">Sugar ABC transporter permease</fullName>
    </submittedName>
</protein>
<evidence type="ECO:0000256" key="7">
    <source>
        <dbReference type="RuleBase" id="RU363032"/>
    </source>
</evidence>
<organism evidence="9 10">
    <name type="scientific">Geochorda subterranea</name>
    <dbReference type="NCBI Taxonomy" id="3109564"/>
    <lineage>
        <taxon>Bacteria</taxon>
        <taxon>Bacillati</taxon>
        <taxon>Bacillota</taxon>
        <taxon>Limnochordia</taxon>
        <taxon>Limnochordales</taxon>
        <taxon>Geochordaceae</taxon>
        <taxon>Geochorda</taxon>
    </lineage>
</organism>
<accession>A0ABZ1BQN7</accession>
<keyword evidence="6 7" id="KW-0472">Membrane</keyword>
<comment type="subcellular location">
    <subcellularLocation>
        <location evidence="1 7">Cell membrane</location>
        <topology evidence="1 7">Multi-pass membrane protein</topology>
    </subcellularLocation>
</comment>
<feature type="transmembrane region" description="Helical" evidence="7">
    <location>
        <begin position="12"/>
        <end position="36"/>
    </location>
</feature>